<evidence type="ECO:0000259" key="1">
    <source>
        <dbReference type="Pfam" id="PF18718"/>
    </source>
</evidence>
<dbReference type="InterPro" id="IPR041539">
    <property type="entry name" value="CxC5"/>
</dbReference>
<accession>A0AAD4HM02</accession>
<dbReference type="GeneID" id="64661330"/>
<feature type="domain" description="CxC5 like cysteine cluster associated with KDZ" evidence="1">
    <location>
        <begin position="119"/>
        <end position="164"/>
    </location>
</feature>
<evidence type="ECO:0000313" key="3">
    <source>
        <dbReference type="Proteomes" id="UP001195769"/>
    </source>
</evidence>
<keyword evidence="3" id="KW-1185">Reference proteome</keyword>
<dbReference type="EMBL" id="JABBWK010000027">
    <property type="protein sequence ID" value="KAG1900359.1"/>
    <property type="molecule type" value="Genomic_DNA"/>
</dbReference>
<dbReference type="RefSeq" id="XP_041225935.1">
    <property type="nucleotide sequence ID" value="XM_041367032.1"/>
</dbReference>
<evidence type="ECO:0000313" key="2">
    <source>
        <dbReference type="EMBL" id="KAG1900359.1"/>
    </source>
</evidence>
<dbReference type="Proteomes" id="UP001195769">
    <property type="component" value="Unassembled WGS sequence"/>
</dbReference>
<reference evidence="2" key="1">
    <citation type="journal article" date="2020" name="New Phytol.">
        <title>Comparative genomics reveals dynamic genome evolution in host specialist ectomycorrhizal fungi.</title>
        <authorList>
            <person name="Lofgren L.A."/>
            <person name="Nguyen N.H."/>
            <person name="Vilgalys R."/>
            <person name="Ruytinx J."/>
            <person name="Liao H.L."/>
            <person name="Branco S."/>
            <person name="Kuo A."/>
            <person name="LaButti K."/>
            <person name="Lipzen A."/>
            <person name="Andreopoulos W."/>
            <person name="Pangilinan J."/>
            <person name="Riley R."/>
            <person name="Hundley H."/>
            <person name="Na H."/>
            <person name="Barry K."/>
            <person name="Grigoriev I.V."/>
            <person name="Stajich J.E."/>
            <person name="Kennedy P.G."/>
        </authorList>
    </citation>
    <scope>NUCLEOTIDE SEQUENCE</scope>
    <source>
        <strain evidence="2">FC203</strain>
    </source>
</reference>
<dbReference type="AlphaFoldDB" id="A0AAD4HM02"/>
<sequence length="520" mass="59498">MFASLATGLKDDIILMQPATHNICKPPLFLPPSIVSFLSAACKLQVASVKMCWSVLKSSIWAGNFAVHEKMKDLFKIHRHPHGLTRHTFYPPFKMCPNSTCDCTQKGLMLSKAEQHKVVYFGRSDVVQIADHYFVDYGVVRLWKAMMHASCTSATNCTHIYNIALANAESTQFPGTKWFSKDITMDHVWNTFIICTLLEDCCERHCLLDVSQTVNQNERFIKAMSDRNRRMRTYNQPLARRHFCAKCTRIYSHGDITNKLVSVIVVDGVVTAFVTSTLHALSNVQSKAESEALHTLWGKSHFRLHKHLECSRAIHRRLANVQVGDDDDGDDDDATQVIGEEEYDVKLGKKKRLRAQFTRNYTHCEELIVVPCGMIHARETMHNAEGVGSVAEFIRHVFRDPEMCSTHNDPFFQDIGLSIDVFHFECKHSKQDTFFQENCNPAAFPELKMDDGEWYFNSSACEQTNSWFGKFNPITRGMKPVKFDFFLDEMILCRNQEMLKKLERTGKKPSVWARMSSPGV</sequence>
<dbReference type="Pfam" id="PF18718">
    <property type="entry name" value="CxC5"/>
    <property type="match status" value="1"/>
</dbReference>
<proteinExistence type="predicted"/>
<organism evidence="2 3">
    <name type="scientific">Suillus fuscotomentosus</name>
    <dbReference type="NCBI Taxonomy" id="1912939"/>
    <lineage>
        <taxon>Eukaryota</taxon>
        <taxon>Fungi</taxon>
        <taxon>Dikarya</taxon>
        <taxon>Basidiomycota</taxon>
        <taxon>Agaricomycotina</taxon>
        <taxon>Agaricomycetes</taxon>
        <taxon>Agaricomycetidae</taxon>
        <taxon>Boletales</taxon>
        <taxon>Suillineae</taxon>
        <taxon>Suillaceae</taxon>
        <taxon>Suillus</taxon>
    </lineage>
</organism>
<name>A0AAD4HM02_9AGAM</name>
<comment type="caution">
    <text evidence="2">The sequence shown here is derived from an EMBL/GenBank/DDBJ whole genome shotgun (WGS) entry which is preliminary data.</text>
</comment>
<gene>
    <name evidence="2" type="ORF">F5891DRAFT_1188674</name>
</gene>
<protein>
    <recommendedName>
        <fullName evidence="1">CxC5 like cysteine cluster associated with KDZ domain-containing protein</fullName>
    </recommendedName>
</protein>